<keyword evidence="2" id="KW-1185">Reference proteome</keyword>
<organism evidence="1 2">
    <name type="scientific">Mobilitalea sibirica</name>
    <dbReference type="NCBI Taxonomy" id="1462919"/>
    <lineage>
        <taxon>Bacteria</taxon>
        <taxon>Bacillati</taxon>
        <taxon>Bacillota</taxon>
        <taxon>Clostridia</taxon>
        <taxon>Lachnospirales</taxon>
        <taxon>Lachnospiraceae</taxon>
        <taxon>Mobilitalea</taxon>
    </lineage>
</organism>
<evidence type="ECO:0000313" key="1">
    <source>
        <dbReference type="EMBL" id="MBH1939838.1"/>
    </source>
</evidence>
<evidence type="ECO:0000313" key="2">
    <source>
        <dbReference type="Proteomes" id="UP000623269"/>
    </source>
</evidence>
<dbReference type="RefSeq" id="WP_197660063.1">
    <property type="nucleotide sequence ID" value="NZ_JAEAGR010000002.1"/>
</dbReference>
<sequence length="59" mass="7305">MMIFFWILLIIILYYIFNDNERINITRRQDTSAVDVLKMRYVNGEIDEETFIRMKKTIR</sequence>
<reference evidence="1" key="1">
    <citation type="submission" date="2020-12" db="EMBL/GenBank/DDBJ databases">
        <title>M. sibirica DSM 26468T genome.</title>
        <authorList>
            <person name="Thieme N."/>
            <person name="Rettenmaier R."/>
            <person name="Zverlov V."/>
            <person name="Liebl W."/>
        </authorList>
    </citation>
    <scope>NUCLEOTIDE SEQUENCE</scope>
    <source>
        <strain evidence="1">DSM 26468</strain>
    </source>
</reference>
<proteinExistence type="predicted"/>
<dbReference type="AlphaFoldDB" id="A0A8J7H0U8"/>
<dbReference type="Proteomes" id="UP000623269">
    <property type="component" value="Unassembled WGS sequence"/>
</dbReference>
<gene>
    <name evidence="1" type="ORF">I5677_02880</name>
</gene>
<accession>A0A8J7H0U8</accession>
<comment type="caution">
    <text evidence="1">The sequence shown here is derived from an EMBL/GenBank/DDBJ whole genome shotgun (WGS) entry which is preliminary data.</text>
</comment>
<name>A0A8J7H0U8_9FIRM</name>
<protein>
    <submittedName>
        <fullName evidence="1">SHOCT domain-containing protein</fullName>
    </submittedName>
</protein>
<dbReference type="EMBL" id="JAEAGR010000002">
    <property type="protein sequence ID" value="MBH1939838.1"/>
    <property type="molecule type" value="Genomic_DNA"/>
</dbReference>